<dbReference type="GO" id="GO:0008270">
    <property type="term" value="F:zinc ion binding"/>
    <property type="evidence" value="ECO:0007669"/>
    <property type="project" value="UniProtKB-KW"/>
</dbReference>
<dbReference type="SUPFAM" id="SSF140996">
    <property type="entry name" value="Hermes dimerisation domain"/>
    <property type="match status" value="1"/>
</dbReference>
<keyword evidence="4" id="KW-0862">Zinc</keyword>
<dbReference type="SUPFAM" id="SSF53098">
    <property type="entry name" value="Ribonuclease H-like"/>
    <property type="match status" value="1"/>
</dbReference>
<feature type="non-terminal residue" evidence="7">
    <location>
        <position position="530"/>
    </location>
</feature>
<dbReference type="InterPro" id="IPR052035">
    <property type="entry name" value="ZnF_BED_domain_contain"/>
</dbReference>
<sequence>MEDVDLQSFLLVQSFDESYANRSESSILENTCTSEESNNELPEKPVHKKKKLDYRESDDIKIEVTYGICLVLNDSEKNCNTRLRIIGGSTSNLISHLTNTHASRPAQTKIDLFARSGSYPYTKVKNDKLTKALVKFIIQDTQPISLAVSPNFREFIKELDPRFSLPDEKRLDSDFKIHEVLLSLTYVRYPHTANVIQENLEEVIENWGLTGKLVVGKGLMPVEQNEQFEDAQKTLRISDNDVKVINRNISDYNKTFNHSQTVVIITKTSTYLRAKIDVSTCWNSSFLAWERLLLIKDAIDIVLATLSISNIVNILGPFFEVTELLGGSEYVTFSYMIPSILGLMYKLDCSTDYLDESNNINFEMPNLVFDNNVGFVDAQEEEEGGSKGRKIKINTPIDVTNIQHKIKNALYNALLHYWNFSDEELFLAYLLDPRFKKLRFATSTQQLQVKAALREKYNNIKSLQSLLTLTNQPLDFNEQLSAENNQRKRQIYQKTFIKSLFIQNTIDEPIDEISYYLSLPEISYNHNPFH</sequence>
<keyword evidence="3" id="KW-0863">Zinc-finger</keyword>
<feature type="compositionally biased region" description="Low complexity" evidence="6">
    <location>
        <begin position="29"/>
        <end position="40"/>
    </location>
</feature>
<dbReference type="InterPro" id="IPR012337">
    <property type="entry name" value="RNaseH-like_sf"/>
</dbReference>
<evidence type="ECO:0000256" key="1">
    <source>
        <dbReference type="ARBA" id="ARBA00004123"/>
    </source>
</evidence>
<evidence type="ECO:0000256" key="3">
    <source>
        <dbReference type="ARBA" id="ARBA00022771"/>
    </source>
</evidence>
<accession>A0A9N9JRY6</accession>
<evidence type="ECO:0000313" key="7">
    <source>
        <dbReference type="EMBL" id="CAG8793161.1"/>
    </source>
</evidence>
<dbReference type="OrthoDB" id="2427684at2759"/>
<dbReference type="PANTHER" id="PTHR46481">
    <property type="entry name" value="ZINC FINGER BED DOMAIN-CONTAINING PROTEIN 4"/>
    <property type="match status" value="1"/>
</dbReference>
<reference evidence="7" key="1">
    <citation type="submission" date="2021-06" db="EMBL/GenBank/DDBJ databases">
        <authorList>
            <person name="Kallberg Y."/>
            <person name="Tangrot J."/>
            <person name="Rosling A."/>
        </authorList>
    </citation>
    <scope>NUCLEOTIDE SEQUENCE</scope>
    <source>
        <strain evidence="7">FL966</strain>
    </source>
</reference>
<evidence type="ECO:0000256" key="2">
    <source>
        <dbReference type="ARBA" id="ARBA00022723"/>
    </source>
</evidence>
<comment type="caution">
    <text evidence="7">The sequence shown here is derived from an EMBL/GenBank/DDBJ whole genome shotgun (WGS) entry which is preliminary data.</text>
</comment>
<keyword evidence="8" id="KW-1185">Reference proteome</keyword>
<evidence type="ECO:0000256" key="6">
    <source>
        <dbReference type="SAM" id="MobiDB-lite"/>
    </source>
</evidence>
<evidence type="ECO:0000313" key="8">
    <source>
        <dbReference type="Proteomes" id="UP000789759"/>
    </source>
</evidence>
<organism evidence="7 8">
    <name type="scientific">Cetraspora pellucida</name>
    <dbReference type="NCBI Taxonomy" id="1433469"/>
    <lineage>
        <taxon>Eukaryota</taxon>
        <taxon>Fungi</taxon>
        <taxon>Fungi incertae sedis</taxon>
        <taxon>Mucoromycota</taxon>
        <taxon>Glomeromycotina</taxon>
        <taxon>Glomeromycetes</taxon>
        <taxon>Diversisporales</taxon>
        <taxon>Gigasporaceae</taxon>
        <taxon>Cetraspora</taxon>
    </lineage>
</organism>
<proteinExistence type="predicted"/>
<protein>
    <submittedName>
        <fullName evidence="7">3692_t:CDS:1</fullName>
    </submittedName>
</protein>
<name>A0A9N9JRY6_9GLOM</name>
<feature type="region of interest" description="Disordered" evidence="6">
    <location>
        <begin position="26"/>
        <end position="47"/>
    </location>
</feature>
<dbReference type="AlphaFoldDB" id="A0A9N9JRY6"/>
<dbReference type="EMBL" id="CAJVQA010027913">
    <property type="protein sequence ID" value="CAG8793161.1"/>
    <property type="molecule type" value="Genomic_DNA"/>
</dbReference>
<keyword evidence="5" id="KW-0539">Nucleus</keyword>
<comment type="subcellular location">
    <subcellularLocation>
        <location evidence="1">Nucleus</location>
    </subcellularLocation>
</comment>
<dbReference type="PANTHER" id="PTHR46481:SF10">
    <property type="entry name" value="ZINC FINGER BED DOMAIN-CONTAINING PROTEIN 39"/>
    <property type="match status" value="1"/>
</dbReference>
<gene>
    <name evidence="7" type="ORF">CPELLU_LOCUS17144</name>
</gene>
<keyword evidence="2" id="KW-0479">Metal-binding</keyword>
<dbReference type="GO" id="GO:0005634">
    <property type="term" value="C:nucleus"/>
    <property type="evidence" value="ECO:0007669"/>
    <property type="project" value="UniProtKB-SubCell"/>
</dbReference>
<evidence type="ECO:0000256" key="5">
    <source>
        <dbReference type="ARBA" id="ARBA00023242"/>
    </source>
</evidence>
<dbReference type="Proteomes" id="UP000789759">
    <property type="component" value="Unassembled WGS sequence"/>
</dbReference>
<evidence type="ECO:0000256" key="4">
    <source>
        <dbReference type="ARBA" id="ARBA00022833"/>
    </source>
</evidence>